<dbReference type="Pfam" id="PF21984">
    <property type="entry name" value="DnaD_N"/>
    <property type="match status" value="1"/>
</dbReference>
<dbReference type="Gene3D" id="1.10.10.10">
    <property type="entry name" value="Winged helix-like DNA-binding domain superfamily/Winged helix DNA-binding domain"/>
    <property type="match status" value="1"/>
</dbReference>
<dbReference type="InterPro" id="IPR036388">
    <property type="entry name" value="WH-like_DNA-bd_sf"/>
</dbReference>
<feature type="region of interest" description="Disordered" evidence="1">
    <location>
        <begin position="233"/>
        <end position="256"/>
    </location>
</feature>
<name>A0A1S7SCT8_9HYPH</name>
<dbReference type="SUPFAM" id="SSF46785">
    <property type="entry name" value="Winged helix' DNA-binding domain"/>
    <property type="match status" value="1"/>
</dbReference>
<evidence type="ECO:0000313" key="3">
    <source>
        <dbReference type="EMBL" id="CUX65972.1"/>
    </source>
</evidence>
<dbReference type="InterPro" id="IPR053843">
    <property type="entry name" value="DnaD_N"/>
</dbReference>
<evidence type="ECO:0000313" key="4">
    <source>
        <dbReference type="Proteomes" id="UP000191988"/>
    </source>
</evidence>
<feature type="compositionally biased region" description="Basic and acidic residues" evidence="1">
    <location>
        <begin position="243"/>
        <end position="256"/>
    </location>
</feature>
<gene>
    <name evidence="3" type="ORF">AGR3A_pb0047</name>
</gene>
<evidence type="ECO:0000259" key="2">
    <source>
        <dbReference type="Pfam" id="PF21984"/>
    </source>
</evidence>
<dbReference type="Proteomes" id="UP000191988">
    <property type="component" value="Unassembled WGS sequence"/>
</dbReference>
<accession>A0A1S7SCT8</accession>
<protein>
    <recommendedName>
        <fullName evidence="2">DnaD N-terminal domain-containing protein</fullName>
    </recommendedName>
</protein>
<organism evidence="3 4">
    <name type="scientific">Agrobacterium tomkonis CFBP 6623</name>
    <dbReference type="NCBI Taxonomy" id="1183432"/>
    <lineage>
        <taxon>Bacteria</taxon>
        <taxon>Pseudomonadati</taxon>
        <taxon>Pseudomonadota</taxon>
        <taxon>Alphaproteobacteria</taxon>
        <taxon>Hyphomicrobiales</taxon>
        <taxon>Rhizobiaceae</taxon>
        <taxon>Rhizobium/Agrobacterium group</taxon>
        <taxon>Agrobacterium</taxon>
        <taxon>Agrobacterium tumefaciens complex</taxon>
    </lineage>
</organism>
<sequence length="256" mass="28828">MKLARTAVNAGFSEEKCVWGRQNYYPTVGDQSGPGGGQNVTTKQRNAFSAISQVDETRVGRCGRILAYRRSGHLLKRRLSSLTFSLHSMFARFPMIAQDNTVVAFPAKPSDPAPSSFEKIWGKKVKSHGYAAIPTILIRSQHRLGINSTQFCLLMHLLDLFWSPDRPPFPTKQQLADRIGIKPSSIKPNMKALEKAGLIQRVQHKTSAGDWGANTYHLDGLIQRIKDLEPDFDMEKKKRLAERKRVETPKGKRSKE</sequence>
<keyword evidence="4" id="KW-1185">Reference proteome</keyword>
<reference evidence="4" key="1">
    <citation type="submission" date="2016-01" db="EMBL/GenBank/DDBJ databases">
        <authorList>
            <person name="Regsiter A."/>
            <person name="william w."/>
        </authorList>
    </citation>
    <scope>NUCLEOTIDE SEQUENCE [LARGE SCALE GENOMIC DNA]</scope>
    <source>
        <strain evidence="4">CFBP 6623</strain>
    </source>
</reference>
<dbReference type="InterPro" id="IPR036390">
    <property type="entry name" value="WH_DNA-bd_sf"/>
</dbReference>
<dbReference type="STRING" id="1183432.AGR3A_pb0047"/>
<evidence type="ECO:0000256" key="1">
    <source>
        <dbReference type="SAM" id="MobiDB-lite"/>
    </source>
</evidence>
<dbReference type="AlphaFoldDB" id="A0A1S7SCT8"/>
<proteinExistence type="predicted"/>
<dbReference type="EMBL" id="FBWK01000073">
    <property type="protein sequence ID" value="CUX65972.1"/>
    <property type="molecule type" value="Genomic_DNA"/>
</dbReference>
<feature type="domain" description="DnaD N-terminal" evidence="2">
    <location>
        <begin position="133"/>
        <end position="227"/>
    </location>
</feature>